<dbReference type="AlphaFoldDB" id="A0A2S4VDG7"/>
<feature type="region of interest" description="Disordered" evidence="1">
    <location>
        <begin position="63"/>
        <end position="98"/>
    </location>
</feature>
<organism evidence="2 3">
    <name type="scientific">Puccinia striiformis</name>
    <dbReference type="NCBI Taxonomy" id="27350"/>
    <lineage>
        <taxon>Eukaryota</taxon>
        <taxon>Fungi</taxon>
        <taxon>Dikarya</taxon>
        <taxon>Basidiomycota</taxon>
        <taxon>Pucciniomycotina</taxon>
        <taxon>Pucciniomycetes</taxon>
        <taxon>Pucciniales</taxon>
        <taxon>Pucciniaceae</taxon>
        <taxon>Puccinia</taxon>
    </lineage>
</organism>
<proteinExistence type="predicted"/>
<gene>
    <name evidence="2" type="ORF">PSTT_08190</name>
</gene>
<protein>
    <submittedName>
        <fullName evidence="2">Uncharacterized protein</fullName>
    </submittedName>
</protein>
<name>A0A2S4VDG7_9BASI</name>
<comment type="caution">
    <text evidence="2">The sequence shown here is derived from an EMBL/GenBank/DDBJ whole genome shotgun (WGS) entry which is preliminary data.</text>
</comment>
<evidence type="ECO:0000313" key="2">
    <source>
        <dbReference type="EMBL" id="POW07572.1"/>
    </source>
</evidence>
<evidence type="ECO:0000256" key="1">
    <source>
        <dbReference type="SAM" id="MobiDB-lite"/>
    </source>
</evidence>
<keyword evidence="3" id="KW-1185">Reference proteome</keyword>
<reference evidence="2" key="1">
    <citation type="submission" date="2017-12" db="EMBL/GenBank/DDBJ databases">
        <title>Gene loss provides genomic basis for host adaptation in cereal stripe rust fungi.</title>
        <authorList>
            <person name="Xia C."/>
        </authorList>
    </citation>
    <scope>NUCLEOTIDE SEQUENCE [LARGE SCALE GENOMIC DNA]</scope>
    <source>
        <strain evidence="2">93-210</strain>
    </source>
</reference>
<feature type="compositionally biased region" description="Polar residues" evidence="1">
    <location>
        <begin position="63"/>
        <end position="80"/>
    </location>
</feature>
<accession>A0A2S4VDG7</accession>
<evidence type="ECO:0000313" key="3">
    <source>
        <dbReference type="Proteomes" id="UP000239156"/>
    </source>
</evidence>
<dbReference type="VEuPathDB" id="FungiDB:PSTT_08190"/>
<dbReference type="Proteomes" id="UP000239156">
    <property type="component" value="Unassembled WGS sequence"/>
</dbReference>
<dbReference type="VEuPathDB" id="FungiDB:PSHT_05242"/>
<sequence length="121" mass="13480">MMQFLQSMQESGEKCKMEKLLAYGSPEAMGGAETGKKRHRHRPINRLYEYILATVIKAGQKSITSSPRQAIQAPASSSNKKPFRPTRPSASIGKSVKPSKPQLLLTIRSSLYFPVIWTTSQ</sequence>
<dbReference type="EMBL" id="PKSL01000073">
    <property type="protein sequence ID" value="POW07572.1"/>
    <property type="molecule type" value="Genomic_DNA"/>
</dbReference>